<feature type="compositionally biased region" description="Polar residues" evidence="1">
    <location>
        <begin position="63"/>
        <end position="79"/>
    </location>
</feature>
<dbReference type="Pfam" id="PF00188">
    <property type="entry name" value="CAP"/>
    <property type="match status" value="1"/>
</dbReference>
<proteinExistence type="predicted"/>
<dbReference type="EMBL" id="NPIA01000003">
    <property type="protein sequence ID" value="OZM57511.1"/>
    <property type="molecule type" value="Genomic_DNA"/>
</dbReference>
<keyword evidence="4" id="KW-1185">Reference proteome</keyword>
<dbReference type="Proteomes" id="UP000217083">
    <property type="component" value="Unassembled WGS sequence"/>
</dbReference>
<feature type="region of interest" description="Disordered" evidence="1">
    <location>
        <begin position="59"/>
        <end position="109"/>
    </location>
</feature>
<dbReference type="PANTHER" id="PTHR31157:SF1">
    <property type="entry name" value="SCP DOMAIN-CONTAINING PROTEIN"/>
    <property type="match status" value="1"/>
</dbReference>
<dbReference type="SUPFAM" id="SSF55797">
    <property type="entry name" value="PR-1-like"/>
    <property type="match status" value="1"/>
</dbReference>
<dbReference type="CDD" id="cd05379">
    <property type="entry name" value="CAP_bacterial"/>
    <property type="match status" value="1"/>
</dbReference>
<evidence type="ECO:0000256" key="1">
    <source>
        <dbReference type="SAM" id="MobiDB-lite"/>
    </source>
</evidence>
<gene>
    <name evidence="3" type="ORF">CIB95_07835</name>
</gene>
<protein>
    <recommendedName>
        <fullName evidence="2">SCP domain-containing protein</fullName>
    </recommendedName>
</protein>
<name>A0A263BUT8_9BACI</name>
<accession>A0A263BUT8</accession>
<organism evidence="3 4">
    <name type="scientific">Lottiidibacillus patelloidae</name>
    <dbReference type="NCBI Taxonomy" id="2670334"/>
    <lineage>
        <taxon>Bacteria</taxon>
        <taxon>Bacillati</taxon>
        <taxon>Bacillota</taxon>
        <taxon>Bacilli</taxon>
        <taxon>Bacillales</taxon>
        <taxon>Bacillaceae</taxon>
        <taxon>Lottiidibacillus</taxon>
    </lineage>
</organism>
<dbReference type="InterPro" id="IPR014258">
    <property type="entry name" value="CAP_domain_YkwD-like"/>
</dbReference>
<dbReference type="NCBIfam" id="TIGR02909">
    <property type="entry name" value="spore_YkwD"/>
    <property type="match status" value="1"/>
</dbReference>
<dbReference type="InterPro" id="IPR035940">
    <property type="entry name" value="CAP_sf"/>
</dbReference>
<dbReference type="PANTHER" id="PTHR31157">
    <property type="entry name" value="SCP DOMAIN-CONTAINING PROTEIN"/>
    <property type="match status" value="1"/>
</dbReference>
<feature type="domain" description="SCP" evidence="2">
    <location>
        <begin position="120"/>
        <end position="232"/>
    </location>
</feature>
<evidence type="ECO:0000313" key="4">
    <source>
        <dbReference type="Proteomes" id="UP000217083"/>
    </source>
</evidence>
<comment type="caution">
    <text evidence="3">The sequence shown here is derived from an EMBL/GenBank/DDBJ whole genome shotgun (WGS) entry which is preliminary data.</text>
</comment>
<evidence type="ECO:0000259" key="2">
    <source>
        <dbReference type="Pfam" id="PF00188"/>
    </source>
</evidence>
<evidence type="ECO:0000313" key="3">
    <source>
        <dbReference type="EMBL" id="OZM57511.1"/>
    </source>
</evidence>
<reference evidence="3 4" key="2">
    <citation type="submission" date="2017-09" db="EMBL/GenBank/DDBJ databases">
        <title>Bacillus patelloidae sp. nov., isolated from the intestinal tract of a marine limpet.</title>
        <authorList>
            <person name="Liu R."/>
            <person name="Dong C."/>
            <person name="Shao Z."/>
        </authorList>
    </citation>
    <scope>NUCLEOTIDE SEQUENCE [LARGE SCALE GENOMIC DNA]</scope>
    <source>
        <strain evidence="3 4">SA5d-4</strain>
    </source>
</reference>
<reference evidence="4" key="1">
    <citation type="submission" date="2017-08" db="EMBL/GenBank/DDBJ databases">
        <authorList>
            <person name="Huang Z."/>
        </authorList>
    </citation>
    <scope>NUCLEOTIDE SEQUENCE [LARGE SCALE GENOMIC DNA]</scope>
    <source>
        <strain evidence="4">SA5d-4</strain>
    </source>
</reference>
<dbReference type="Gene3D" id="3.40.33.10">
    <property type="entry name" value="CAP"/>
    <property type="match status" value="1"/>
</dbReference>
<dbReference type="AlphaFoldDB" id="A0A263BUT8"/>
<dbReference type="InterPro" id="IPR014044">
    <property type="entry name" value="CAP_dom"/>
</dbReference>
<sequence length="235" mass="26077">MDSYVNPNERNYEMTEVNYDNGPIGEMKSLDTKIPSHKFPHSTIIKKDVRIYKLNAGQIPGMNKQTPDGKTPTAKTPAQQVPAKEAPTEKAPTTEVAPDRGEQKTEATNGLSEFESKVVELTNVERQKNGLPPLKVDTSLSSVARKKSDDMQAKNYFSHTSPTYGSPFDMIRDFGISYKTAGENIAKGQTSPQSVVNGWMNSEGHRKNILSKDFTHIGVGFNDSGKYWTQMFIGK</sequence>